<evidence type="ECO:0000256" key="1">
    <source>
        <dbReference type="SAM" id="MobiDB-lite"/>
    </source>
</evidence>
<reference evidence="3" key="2">
    <citation type="submission" date="2015-07" db="EMBL/GenBank/DDBJ databases">
        <title>Contrasting host-pathogen interactions and genome evolution in two generalist and specialist microsporidian pathogens of mosquitoes.</title>
        <authorList>
            <consortium name="The Broad Institute Genomics Platform"/>
            <consortium name="The Broad Institute Genome Sequencing Center for Infectious Disease"/>
            <person name="Cuomo C.A."/>
            <person name="Sanscrainte N.D."/>
            <person name="Goldberg J.M."/>
            <person name="Heiman D."/>
            <person name="Young S."/>
            <person name="Zeng Q."/>
            <person name="Becnel J.J."/>
            <person name="Birren B.W."/>
        </authorList>
    </citation>
    <scope>NUCLEOTIDE SEQUENCE [LARGE SCALE GENOMIC DNA]</scope>
    <source>
        <strain evidence="3">USNM 41457</strain>
    </source>
</reference>
<accession>J9DA96</accession>
<dbReference type="InParanoid" id="J9DA96"/>
<keyword evidence="3" id="KW-1185">Reference proteome</keyword>
<dbReference type="AlphaFoldDB" id="J9DA96"/>
<dbReference type="VEuPathDB" id="MicrosporidiaDB:EDEG_01304"/>
<gene>
    <name evidence="2" type="ORF">EDEG_01304</name>
</gene>
<dbReference type="EMBL" id="AFBI03000018">
    <property type="protein sequence ID" value="EJW04434.1"/>
    <property type="molecule type" value="Genomic_DNA"/>
</dbReference>
<feature type="region of interest" description="Disordered" evidence="1">
    <location>
        <begin position="25"/>
        <end position="53"/>
    </location>
</feature>
<reference evidence="2 3" key="1">
    <citation type="submission" date="2011-08" db="EMBL/GenBank/DDBJ databases">
        <authorList>
            <person name="Liu Z.J."/>
            <person name="Shi F.L."/>
            <person name="Lu J.Q."/>
            <person name="Li M."/>
            <person name="Wang Z.L."/>
        </authorList>
    </citation>
    <scope>NUCLEOTIDE SEQUENCE [LARGE SCALE GENOMIC DNA]</scope>
    <source>
        <strain evidence="2 3">USNM 41457</strain>
    </source>
</reference>
<organism evidence="2 3">
    <name type="scientific">Edhazardia aedis (strain USNM 41457)</name>
    <name type="common">Microsporidian parasite</name>
    <dbReference type="NCBI Taxonomy" id="1003232"/>
    <lineage>
        <taxon>Eukaryota</taxon>
        <taxon>Fungi</taxon>
        <taxon>Fungi incertae sedis</taxon>
        <taxon>Microsporidia</taxon>
        <taxon>Edhazardia</taxon>
    </lineage>
</organism>
<dbReference type="OMA" id="KSSRYQF"/>
<evidence type="ECO:0000313" key="3">
    <source>
        <dbReference type="Proteomes" id="UP000003163"/>
    </source>
</evidence>
<dbReference type="Proteomes" id="UP000003163">
    <property type="component" value="Unassembled WGS sequence"/>
</dbReference>
<sequence>MENNSILHKQKIVDNFSSSSINKNAKSLSSKVKSNNVKKNSEKLQKNVNQETSDNFSNKKFQELVVTEKIDNKKKIKKVVQINLPVKTNLKKKALLSESKNESNINVGTQKNIFSLTLNKTKRNDKSNVKNTNFQENEGIENSYDLNNSKSLKSMIKKDVNSTETNSKNIEIIDVKNDRSENSEKGNIDALIKTATKNKPKASTKKRFFGAKRRKITAKSTKNKNMSLKRKFTKMLNSAEKENITQNKKIKKGEINDKNKFDTIKNVFSNKKDADEEVLNYNFKPVEEKNGKFKIPRFTLSSCEKRNDKVDDDKRIETPNIIYLDNNLPEKNKKDTYVDVNPEMKLSMSSLYSSDVLDASDFKPKKDFTNHRIINWNVNKDLNSLLTGMQINNPKTEKKTIGLFTNTAKNTDNLNAKNTFNEKKFPNFDSDIFYNENSCNSNFLIDNNDRNFTSLYNFDSKHKNDPTKATKTSFDDKLQICNVKQNENCFSTNKEFDQQFIIENIADFLTNNNLNLLNSNSSNLNTTNKKKPIKDNIDSNTVLTDEKHKKNHQIAENQSECKNKMDNSQPENKLYLNKIEPQNNAIEINNTSVIESSQNLALNNVSKNNNKEHHQNINHKEKNKEQNYCIKEAFTPKKHKKTLKIHSKTLSLNIIKNIKNLPKNLQIIEILNHLVTNNLSVCDKEKIANLQPDFFNSHNTNKNLQINTSTVNDENNNPTKNIDSNAYNNINTQKEDDGIKTGAFLHQAKLYSTLENTVSQILENDYYSQSKKNFDLFFNEFNDQLKIKLNEIQKWKKLKDEVIEQNKINIKYNQTIYNNELKSFAASEHLRLESEVNNIKENISSYKQRIHKIVSNVNNYLTNVSEFRKNLCAKVIDSNGTNIVDPMVLLKAMCKKNN</sequence>
<protein>
    <submittedName>
        <fullName evidence="2">Uncharacterized protein</fullName>
    </submittedName>
</protein>
<proteinExistence type="predicted"/>
<feature type="compositionally biased region" description="Low complexity" evidence="1">
    <location>
        <begin position="25"/>
        <end position="38"/>
    </location>
</feature>
<comment type="caution">
    <text evidence="2">The sequence shown here is derived from an EMBL/GenBank/DDBJ whole genome shotgun (WGS) entry which is preliminary data.</text>
</comment>
<evidence type="ECO:0000313" key="2">
    <source>
        <dbReference type="EMBL" id="EJW04434.1"/>
    </source>
</evidence>
<name>J9DA96_EDHAE</name>
<dbReference type="HOGENOM" id="CLU_322368_0_0_1"/>